<evidence type="ECO:0000313" key="2">
    <source>
        <dbReference type="Proteomes" id="UP000828390"/>
    </source>
</evidence>
<protein>
    <submittedName>
        <fullName evidence="1">Uncharacterized protein</fullName>
    </submittedName>
</protein>
<dbReference type="Proteomes" id="UP000828390">
    <property type="component" value="Unassembled WGS sequence"/>
</dbReference>
<dbReference type="EMBL" id="JAIWYP010000002">
    <property type="protein sequence ID" value="KAH3866750.1"/>
    <property type="molecule type" value="Genomic_DNA"/>
</dbReference>
<proteinExistence type="predicted"/>
<reference evidence="1" key="2">
    <citation type="submission" date="2020-11" db="EMBL/GenBank/DDBJ databases">
        <authorList>
            <person name="McCartney M.A."/>
            <person name="Auch B."/>
            <person name="Kono T."/>
            <person name="Mallez S."/>
            <person name="Becker A."/>
            <person name="Gohl D.M."/>
            <person name="Silverstein K.A.T."/>
            <person name="Koren S."/>
            <person name="Bechman K.B."/>
            <person name="Herman A."/>
            <person name="Abrahante J.E."/>
            <person name="Garbe J."/>
        </authorList>
    </citation>
    <scope>NUCLEOTIDE SEQUENCE</scope>
    <source>
        <strain evidence="1">Duluth1</strain>
        <tissue evidence="1">Whole animal</tissue>
    </source>
</reference>
<reference evidence="1" key="1">
    <citation type="journal article" date="2019" name="bioRxiv">
        <title>The Genome of the Zebra Mussel, Dreissena polymorpha: A Resource for Invasive Species Research.</title>
        <authorList>
            <person name="McCartney M.A."/>
            <person name="Auch B."/>
            <person name="Kono T."/>
            <person name="Mallez S."/>
            <person name="Zhang Y."/>
            <person name="Obille A."/>
            <person name="Becker A."/>
            <person name="Abrahante J.E."/>
            <person name="Garbe J."/>
            <person name="Badalamenti J.P."/>
            <person name="Herman A."/>
            <person name="Mangelson H."/>
            <person name="Liachko I."/>
            <person name="Sullivan S."/>
            <person name="Sone E.D."/>
            <person name="Koren S."/>
            <person name="Silverstein K.A.T."/>
            <person name="Beckman K.B."/>
            <person name="Gohl D.M."/>
        </authorList>
    </citation>
    <scope>NUCLEOTIDE SEQUENCE</scope>
    <source>
        <strain evidence="1">Duluth1</strain>
        <tissue evidence="1">Whole animal</tissue>
    </source>
</reference>
<comment type="caution">
    <text evidence="1">The sequence shown here is derived from an EMBL/GenBank/DDBJ whole genome shotgun (WGS) entry which is preliminary data.</text>
</comment>
<keyword evidence="2" id="KW-1185">Reference proteome</keyword>
<gene>
    <name evidence="1" type="ORF">DPMN_029849</name>
</gene>
<dbReference type="AlphaFoldDB" id="A0A9D4LX70"/>
<organism evidence="1 2">
    <name type="scientific">Dreissena polymorpha</name>
    <name type="common">Zebra mussel</name>
    <name type="synonym">Mytilus polymorpha</name>
    <dbReference type="NCBI Taxonomy" id="45954"/>
    <lineage>
        <taxon>Eukaryota</taxon>
        <taxon>Metazoa</taxon>
        <taxon>Spiralia</taxon>
        <taxon>Lophotrochozoa</taxon>
        <taxon>Mollusca</taxon>
        <taxon>Bivalvia</taxon>
        <taxon>Autobranchia</taxon>
        <taxon>Heteroconchia</taxon>
        <taxon>Euheterodonta</taxon>
        <taxon>Imparidentia</taxon>
        <taxon>Neoheterodontei</taxon>
        <taxon>Myida</taxon>
        <taxon>Dreissenoidea</taxon>
        <taxon>Dreissenidae</taxon>
        <taxon>Dreissena</taxon>
    </lineage>
</organism>
<name>A0A9D4LX70_DREPO</name>
<evidence type="ECO:0000313" key="1">
    <source>
        <dbReference type="EMBL" id="KAH3866750.1"/>
    </source>
</evidence>
<sequence length="53" mass="5892">MQNVSHFSSVCTTSECHCYGNQLDGYEHHLATPAKGDTEWGSVRVSGEMYNNL</sequence>
<accession>A0A9D4LX70</accession>